<evidence type="ECO:0000259" key="1">
    <source>
        <dbReference type="Pfam" id="PF19419"/>
    </source>
</evidence>
<sequence>MTKNDNAVLRYIILSTSHLSMADALTLEYLSDRYESADKYTHEWVHDTGMHNGYLIRLSARPDAISELRTFGISDELCKTLALLETSLNVSLIHFDSEADVLAGLPVYEW</sequence>
<evidence type="ECO:0000313" key="2">
    <source>
        <dbReference type="EMBL" id="CDM08077.1"/>
    </source>
</evidence>
<name>A0A0P0ZGZ9_ERWAM</name>
<protein>
    <recommendedName>
        <fullName evidence="1">DUF5983 domain-containing protein</fullName>
    </recommendedName>
</protein>
<feature type="domain" description="DUF5983" evidence="1">
    <location>
        <begin position="12"/>
        <end position="110"/>
    </location>
</feature>
<dbReference type="Pfam" id="PF19419">
    <property type="entry name" value="DUF5983"/>
    <property type="match status" value="1"/>
</dbReference>
<keyword evidence="2" id="KW-0614">Plasmid</keyword>
<dbReference type="AlphaFoldDB" id="A0A0P0ZGZ9"/>
<dbReference type="InterPro" id="IPR046025">
    <property type="entry name" value="DUF5983"/>
</dbReference>
<geneLocation type="plasmid" evidence="2">
    <name>pEA68</name>
</geneLocation>
<proteinExistence type="predicted"/>
<organism evidence="2">
    <name type="scientific">Erwinia amylovora</name>
    <name type="common">Fire blight bacteria</name>
    <dbReference type="NCBI Taxonomy" id="552"/>
    <lineage>
        <taxon>Bacteria</taxon>
        <taxon>Pseudomonadati</taxon>
        <taxon>Pseudomonadota</taxon>
        <taxon>Gammaproteobacteria</taxon>
        <taxon>Enterobacterales</taxon>
        <taxon>Erwiniaceae</taxon>
        <taxon>Erwinia</taxon>
    </lineage>
</organism>
<reference evidence="2" key="1">
    <citation type="submission" date="2013-11" db="EMBL/GenBank/DDBJ databases">
        <title>The novel cryptic plasmid pEA68 of Erwinia amylovora strain 692 and definition of a novel family of plasmids.</title>
        <authorList>
            <person name="Ismail E."/>
            <person name="Blom J."/>
            <person name="Bultreys A."/>
            <person name="Ivanovic M."/>
            <person name="Obradovic A."/>
            <person name="Van Doorn J."/>
            <person name="Bergsma-Vlami M."/>
            <person name="Maes M."/>
            <person name="Willems A."/>
            <person name="Stockwell V."/>
            <person name="Smits T.H.M."/>
            <person name="Pulawska J."/>
        </authorList>
    </citation>
    <scope>NUCLEOTIDE SEQUENCE [LARGE SCALE GENOMIC DNA]</scope>
    <source>
        <strain evidence="2">692</strain>
        <plasmid evidence="2">pEA68</plasmid>
    </source>
</reference>
<accession>A0A0P0ZGZ9</accession>
<dbReference type="EMBL" id="HG813238">
    <property type="protein sequence ID" value="CDM08077.1"/>
    <property type="molecule type" value="Genomic_DNA"/>
</dbReference>
<gene>
    <name evidence="2" type="ORF">EAMY692_p10030</name>
</gene>
<dbReference type="RefSeq" id="WP_160174229.1">
    <property type="nucleotide sequence ID" value="NZ_HG813238.1"/>
</dbReference>